<feature type="domain" description="Fe2OG dioxygenase" evidence="16">
    <location>
        <begin position="145"/>
        <end position="250"/>
    </location>
</feature>
<evidence type="ECO:0000256" key="12">
    <source>
        <dbReference type="ARBA" id="ARBA00050579"/>
    </source>
</evidence>
<evidence type="ECO:0000259" key="16">
    <source>
        <dbReference type="PROSITE" id="PS51471"/>
    </source>
</evidence>
<dbReference type="Proteomes" id="UP000734854">
    <property type="component" value="Unassembled WGS sequence"/>
</dbReference>
<keyword evidence="3" id="KW-0266">Ethylene biosynthesis</keyword>
<comment type="pathway">
    <text evidence="9">Alkene biosynthesis; ethylene biosynthesis via S-adenosyl-L-methionine; ethylene from S-adenosyl-L-methionine: step 2/2.</text>
</comment>
<comment type="caution">
    <text evidence="17">The sequence shown here is derived from an EMBL/GenBank/DDBJ whole genome shotgun (WGS) entry which is preliminary data.</text>
</comment>
<keyword evidence="15" id="KW-0175">Coiled coil</keyword>
<reference evidence="17 18" key="1">
    <citation type="submission" date="2020-08" db="EMBL/GenBank/DDBJ databases">
        <title>Plant Genome Project.</title>
        <authorList>
            <person name="Zhang R.-G."/>
        </authorList>
    </citation>
    <scope>NUCLEOTIDE SEQUENCE [LARGE SCALE GENOMIC DNA]</scope>
    <source>
        <tissue evidence="17">Rhizome</tissue>
    </source>
</reference>
<evidence type="ECO:0000256" key="5">
    <source>
        <dbReference type="ARBA" id="ARBA00022896"/>
    </source>
</evidence>
<feature type="coiled-coil region" evidence="15">
    <location>
        <begin position="113"/>
        <end position="140"/>
    </location>
</feature>
<keyword evidence="4 14" id="KW-0479">Metal-binding</keyword>
<evidence type="ECO:0000256" key="3">
    <source>
        <dbReference type="ARBA" id="ARBA00022666"/>
    </source>
</evidence>
<dbReference type="InterPro" id="IPR044861">
    <property type="entry name" value="IPNS-like_FE2OG_OXY"/>
</dbReference>
<dbReference type="Pfam" id="PF03171">
    <property type="entry name" value="2OG-FeII_Oxy"/>
    <property type="match status" value="1"/>
</dbReference>
<keyword evidence="5" id="KW-0847">Vitamin C</keyword>
<evidence type="ECO:0000256" key="8">
    <source>
        <dbReference type="ARBA" id="ARBA00033478"/>
    </source>
</evidence>
<comment type="cofactor">
    <cofactor evidence="1">
        <name>Fe cation</name>
        <dbReference type="ChEBI" id="CHEBI:24875"/>
    </cofactor>
</comment>
<evidence type="ECO:0000313" key="18">
    <source>
        <dbReference type="Proteomes" id="UP000734854"/>
    </source>
</evidence>
<evidence type="ECO:0000256" key="9">
    <source>
        <dbReference type="ARBA" id="ARBA00037892"/>
    </source>
</evidence>
<comment type="catalytic activity">
    <reaction evidence="12">
        <text>1-aminocyclopropane-1-carboxylate + L-ascorbate + O2 = ethene + L-dehydroascorbate + hydrogen cyanide + CO2 + 2 H2O</text>
        <dbReference type="Rhea" id="RHEA:23640"/>
        <dbReference type="ChEBI" id="CHEBI:15377"/>
        <dbReference type="ChEBI" id="CHEBI:15379"/>
        <dbReference type="ChEBI" id="CHEBI:16526"/>
        <dbReference type="ChEBI" id="CHEBI:18153"/>
        <dbReference type="ChEBI" id="CHEBI:18407"/>
        <dbReference type="ChEBI" id="CHEBI:38290"/>
        <dbReference type="ChEBI" id="CHEBI:58360"/>
        <dbReference type="ChEBI" id="CHEBI:58539"/>
        <dbReference type="EC" id="1.14.17.4"/>
    </reaction>
</comment>
<dbReference type="AlphaFoldDB" id="A0A8J5GW81"/>
<dbReference type="InterPro" id="IPR026992">
    <property type="entry name" value="DIOX_N"/>
</dbReference>
<name>A0A8J5GW81_ZINOF</name>
<dbReference type="Pfam" id="PF14226">
    <property type="entry name" value="DIOX_N"/>
    <property type="match status" value="1"/>
</dbReference>
<dbReference type="GO" id="GO:0046872">
    <property type="term" value="F:metal ion binding"/>
    <property type="evidence" value="ECO:0007669"/>
    <property type="project" value="UniProtKB-KW"/>
</dbReference>
<keyword evidence="7 14" id="KW-0408">Iron</keyword>
<dbReference type="PANTHER" id="PTHR47991">
    <property type="entry name" value="OXOGLUTARATE/IRON-DEPENDENT DIOXYGENASE"/>
    <property type="match status" value="1"/>
</dbReference>
<keyword evidence="6 14" id="KW-0560">Oxidoreductase</keyword>
<sequence>MEIPVINLAEMEIGEQRSQAMSLFHRVCRNWGFFWVENHGVDVALMEKVKQLVYSHYDEHLKESFYSSELARGLGPQTNAGDVDWETTYFVQHQPVSNAGKFIHHGLEFKEVMDEYSRHLIKLAEKLAELAGENLGLEKEYLKRTFAPAFVGTKVAVYPQCPAPERVMGLRGHSDAGGIIMLLQDDAVPGLEFFKDGEWVPVPPTKGSRIFVNFGDQMEVVSNGAYRSVWHRVRADARGSRLSVATFYNPDGGAVIGPSPELVYPGGYRFKEYLDYYLGTKFGDKGARFKAVKERFE</sequence>
<evidence type="ECO:0000256" key="6">
    <source>
        <dbReference type="ARBA" id="ARBA00023002"/>
    </source>
</evidence>
<dbReference type="EMBL" id="JACMSC010000009">
    <property type="protein sequence ID" value="KAG6507508.1"/>
    <property type="molecule type" value="Genomic_DNA"/>
</dbReference>
<evidence type="ECO:0000256" key="10">
    <source>
        <dbReference type="ARBA" id="ARBA00039090"/>
    </source>
</evidence>
<keyword evidence="18" id="KW-1185">Reference proteome</keyword>
<dbReference type="FunFam" id="2.60.120.330:FF:000010">
    <property type="entry name" value="1-aminocyclopropane-1-carboxylate oxidase 1"/>
    <property type="match status" value="1"/>
</dbReference>
<evidence type="ECO:0000256" key="4">
    <source>
        <dbReference type="ARBA" id="ARBA00022723"/>
    </source>
</evidence>
<dbReference type="InterPro" id="IPR050295">
    <property type="entry name" value="Plant_2OG-oxidoreductases"/>
</dbReference>
<organism evidence="17 18">
    <name type="scientific">Zingiber officinale</name>
    <name type="common">Ginger</name>
    <name type="synonym">Amomum zingiber</name>
    <dbReference type="NCBI Taxonomy" id="94328"/>
    <lineage>
        <taxon>Eukaryota</taxon>
        <taxon>Viridiplantae</taxon>
        <taxon>Streptophyta</taxon>
        <taxon>Embryophyta</taxon>
        <taxon>Tracheophyta</taxon>
        <taxon>Spermatophyta</taxon>
        <taxon>Magnoliopsida</taxon>
        <taxon>Liliopsida</taxon>
        <taxon>Zingiberales</taxon>
        <taxon>Zingiberaceae</taxon>
        <taxon>Zingiber</taxon>
    </lineage>
</organism>
<evidence type="ECO:0000256" key="11">
    <source>
        <dbReference type="ARBA" id="ARBA00041616"/>
    </source>
</evidence>
<evidence type="ECO:0000256" key="14">
    <source>
        <dbReference type="RuleBase" id="RU003682"/>
    </source>
</evidence>
<dbReference type="GO" id="GO:0031418">
    <property type="term" value="F:L-ascorbic acid binding"/>
    <property type="evidence" value="ECO:0007669"/>
    <property type="project" value="UniProtKB-KW"/>
</dbReference>
<evidence type="ECO:0000256" key="7">
    <source>
        <dbReference type="ARBA" id="ARBA00023004"/>
    </source>
</evidence>
<accession>A0A8J5GW81</accession>
<dbReference type="EC" id="1.14.17.4" evidence="10"/>
<dbReference type="InterPro" id="IPR005123">
    <property type="entry name" value="Oxoglu/Fe-dep_dioxygenase_dom"/>
</dbReference>
<comment type="similarity">
    <text evidence="2 14">Belongs to the iron/ascorbate-dependent oxidoreductase family.</text>
</comment>
<evidence type="ECO:0000256" key="1">
    <source>
        <dbReference type="ARBA" id="ARBA00001962"/>
    </source>
</evidence>
<evidence type="ECO:0000256" key="2">
    <source>
        <dbReference type="ARBA" id="ARBA00008056"/>
    </source>
</evidence>
<evidence type="ECO:0000313" key="17">
    <source>
        <dbReference type="EMBL" id="KAG6507508.1"/>
    </source>
</evidence>
<dbReference type="GO" id="GO:0009835">
    <property type="term" value="P:fruit ripening"/>
    <property type="evidence" value="ECO:0007669"/>
    <property type="project" value="UniProtKB-KW"/>
</dbReference>
<dbReference type="GO" id="GO:0009815">
    <property type="term" value="F:1-aminocyclopropane-1-carboxylate oxidase activity"/>
    <property type="evidence" value="ECO:0007669"/>
    <property type="project" value="UniProtKB-EC"/>
</dbReference>
<dbReference type="OrthoDB" id="288590at2759"/>
<gene>
    <name evidence="17" type="ORF">ZIOFF_032858</name>
</gene>
<keyword evidence="8" id="KW-0292">Fruit ripening</keyword>
<dbReference type="GO" id="GO:0009693">
    <property type="term" value="P:ethylene biosynthetic process"/>
    <property type="evidence" value="ECO:0007669"/>
    <property type="project" value="UniProtKB-KW"/>
</dbReference>
<evidence type="ECO:0000256" key="13">
    <source>
        <dbReference type="ARBA" id="ARBA00069667"/>
    </source>
</evidence>
<evidence type="ECO:0000256" key="15">
    <source>
        <dbReference type="SAM" id="Coils"/>
    </source>
</evidence>
<protein>
    <recommendedName>
        <fullName evidence="13">1-aminocyclopropane-1-carboxylate oxidase</fullName>
        <ecNumber evidence="10">1.14.17.4</ecNumber>
    </recommendedName>
    <alternativeName>
        <fullName evidence="11">Ethylene-forming enzyme</fullName>
    </alternativeName>
</protein>
<dbReference type="PROSITE" id="PS51471">
    <property type="entry name" value="FE2OG_OXY"/>
    <property type="match status" value="1"/>
</dbReference>
<proteinExistence type="inferred from homology"/>